<dbReference type="Pfam" id="PF00589">
    <property type="entry name" value="Phage_integrase"/>
    <property type="match status" value="1"/>
</dbReference>
<evidence type="ECO:0000313" key="7">
    <source>
        <dbReference type="EMBL" id="MCT1607029.1"/>
    </source>
</evidence>
<feature type="region of interest" description="Disordered" evidence="4">
    <location>
        <begin position="1"/>
        <end position="23"/>
    </location>
</feature>
<reference evidence="7 8" key="1">
    <citation type="submission" date="2022-04" db="EMBL/GenBank/DDBJ databases">
        <title>Human microbiome associated bacterial genomes.</title>
        <authorList>
            <person name="Sandstrom S."/>
            <person name="Salamzade R."/>
            <person name="Kalan L.R."/>
        </authorList>
    </citation>
    <scope>NUCLEOTIDE SEQUENCE [LARGE SCALE GENOMIC DNA]</scope>
    <source>
        <strain evidence="8">p3-SID767</strain>
    </source>
</reference>
<sequence>MAESTRRSNGEGTKPTLRKDGRYQSHVTVALDSDGEPIRKTVYGKTRTECTANARKLIRQVQDGTVTIGAQPTLGEWVHHWLYTIKQPQVKNSTFEGYEKKVRWLKDTQLQRTKLNKISHADIEGFYAQKREEGAATESLLQFHSILSGAFKAAVKRKQLGANPMLMVDRPRGSASEVYTPPEFHPDEARKLIKKAEELARKDIDRMEAGGWTEGQDLSRACRYMIALCYGPRQSEVLGIGWDTTDLEAGTIELTRTLMAHKWRHGCEDPIECPGNKNKDKQARYCPERKGGGMYFDTPKSKAGRRGYPIPEQVVTWLTRLKRLHQDLDRSEGERRRPYTDPNGVTAPLVFCQLNGRPWRPEQDAQGWKTFLKDAGVPHKRLHDARHVSATMLLMLGIDGRVVMDLMGWSQRALLDRYQHVVNNLKQDVAAQVGAALWAEPEAPTPSPDEPVAGVTSLAEWRKKKTG</sequence>
<dbReference type="Gene3D" id="1.10.150.130">
    <property type="match status" value="1"/>
</dbReference>
<dbReference type="InterPro" id="IPR010998">
    <property type="entry name" value="Integrase_recombinase_N"/>
</dbReference>
<dbReference type="PROSITE" id="PS51900">
    <property type="entry name" value="CB"/>
    <property type="match status" value="1"/>
</dbReference>
<dbReference type="InterPro" id="IPR011010">
    <property type="entry name" value="DNA_brk_join_enz"/>
</dbReference>
<dbReference type="RefSeq" id="WP_260073052.1">
    <property type="nucleotide sequence ID" value="NZ_JALXMO010000014.1"/>
</dbReference>
<accession>A0ABT2HQR2</accession>
<evidence type="ECO:0000256" key="4">
    <source>
        <dbReference type="SAM" id="MobiDB-lite"/>
    </source>
</evidence>
<feature type="domain" description="Core-binding (CB)" evidence="6">
    <location>
        <begin position="72"/>
        <end position="155"/>
    </location>
</feature>
<dbReference type="EMBL" id="JALXMO010000014">
    <property type="protein sequence ID" value="MCT1607029.1"/>
    <property type="molecule type" value="Genomic_DNA"/>
</dbReference>
<evidence type="ECO:0000259" key="5">
    <source>
        <dbReference type="PROSITE" id="PS51898"/>
    </source>
</evidence>
<dbReference type="PANTHER" id="PTHR30349">
    <property type="entry name" value="PHAGE INTEGRASE-RELATED"/>
    <property type="match status" value="1"/>
</dbReference>
<dbReference type="Gene3D" id="1.10.443.10">
    <property type="entry name" value="Intergrase catalytic core"/>
    <property type="match status" value="1"/>
</dbReference>
<dbReference type="InterPro" id="IPR050090">
    <property type="entry name" value="Tyrosine_recombinase_XerCD"/>
</dbReference>
<dbReference type="PANTHER" id="PTHR30349:SF91">
    <property type="entry name" value="INTA PROTEIN"/>
    <property type="match status" value="1"/>
</dbReference>
<proteinExistence type="predicted"/>
<protein>
    <submittedName>
        <fullName evidence="7">Tyrosine-type recombinase/integrase</fullName>
    </submittedName>
</protein>
<evidence type="ECO:0000256" key="1">
    <source>
        <dbReference type="ARBA" id="ARBA00023125"/>
    </source>
</evidence>
<dbReference type="SUPFAM" id="SSF56349">
    <property type="entry name" value="DNA breaking-rejoining enzymes"/>
    <property type="match status" value="1"/>
</dbReference>
<evidence type="ECO:0000313" key="8">
    <source>
        <dbReference type="Proteomes" id="UP001205046"/>
    </source>
</evidence>
<keyword evidence="1 3" id="KW-0238">DNA-binding</keyword>
<gene>
    <name evidence="7" type="ORF">M3B43_06740</name>
</gene>
<dbReference type="InterPro" id="IPR013762">
    <property type="entry name" value="Integrase-like_cat_sf"/>
</dbReference>
<name>A0ABT2HQR2_9MICC</name>
<dbReference type="Proteomes" id="UP001205046">
    <property type="component" value="Unassembled WGS sequence"/>
</dbReference>
<feature type="domain" description="Tyr recombinase" evidence="5">
    <location>
        <begin position="179"/>
        <end position="431"/>
    </location>
</feature>
<evidence type="ECO:0000256" key="2">
    <source>
        <dbReference type="ARBA" id="ARBA00023172"/>
    </source>
</evidence>
<feature type="region of interest" description="Disordered" evidence="4">
    <location>
        <begin position="441"/>
        <end position="467"/>
    </location>
</feature>
<dbReference type="PROSITE" id="PS51898">
    <property type="entry name" value="TYR_RECOMBINASE"/>
    <property type="match status" value="1"/>
</dbReference>
<keyword evidence="2" id="KW-0233">DNA recombination</keyword>
<comment type="caution">
    <text evidence="7">The sequence shown here is derived from an EMBL/GenBank/DDBJ whole genome shotgun (WGS) entry which is preliminary data.</text>
</comment>
<dbReference type="InterPro" id="IPR044068">
    <property type="entry name" value="CB"/>
</dbReference>
<evidence type="ECO:0000256" key="3">
    <source>
        <dbReference type="PROSITE-ProRule" id="PRU01248"/>
    </source>
</evidence>
<organism evidence="7 8">
    <name type="scientific">Nesterenkonia massiliensis</name>
    <dbReference type="NCBI Taxonomy" id="1232429"/>
    <lineage>
        <taxon>Bacteria</taxon>
        <taxon>Bacillati</taxon>
        <taxon>Actinomycetota</taxon>
        <taxon>Actinomycetes</taxon>
        <taxon>Micrococcales</taxon>
        <taxon>Micrococcaceae</taxon>
        <taxon>Nesterenkonia</taxon>
    </lineage>
</organism>
<evidence type="ECO:0000259" key="6">
    <source>
        <dbReference type="PROSITE" id="PS51900"/>
    </source>
</evidence>
<keyword evidence="8" id="KW-1185">Reference proteome</keyword>
<dbReference type="InterPro" id="IPR002104">
    <property type="entry name" value="Integrase_catalytic"/>
</dbReference>